<protein>
    <submittedName>
        <fullName evidence="5">13828_t:CDS:1</fullName>
    </submittedName>
</protein>
<dbReference type="Pfam" id="PF13812">
    <property type="entry name" value="PPR_3"/>
    <property type="match status" value="1"/>
</dbReference>
<sequence>MLKASNSKLFSLTKYPIIRFKPSSTLNCSNRSVSLFPNALSSPIKLISLRSLSVPSSPPPHVSPSLPSRPKFFLQKGIDIKKEIPDILNIKEEAQEEEVLNEKKSLREKVITLSQQDKLEEAVQLVLESRINDQSEVSWNQLIVECVDKGRVKLGIRLLNEMKRFSLQPSQNTYTLLLNGLAEYRALPDNILHARAIIDSIRRASRTKSTFKLTVGHANALLKVCFRTNEFQALLDNYDALFYQGGTALAPNRETHTIVLSACAKNCKRYSDKAYELAVSIWESLYEKAMVSVRKPARRAAEQEDVIDDDLVCNVLLTFRNSGEVEKGFEVIKDIYGIGDDTIRTRPYDIQMTSKSLDIMLGLCFKSQQPKLGINLFNEAKMRFPNLQPDIQNFNSLISLYNESGKCDEAIGIFKQILDLGLQPIDMTFDLLMVSCKNAKNLDAVKEIFGIIIKHRVIPKTTALTKILEITMESDPSVLTREVRWILNKIDQIGLKDPLSLVKTATMHGISKLPFKIDDAVFLRTIINAYGVALDKSGGKLPDHTEERWKNNLKFYKNRLWDLNQKQAQIERSRMQKERERLHKKELGSRLDQNEREISKPKGSENIDNRYGEERLRPRKPAESKKTNWLEDDETIIVDDDYRPRDREARKLSGRRGDFDDDENYRGRELYQRPRLSRDDQFQHESPGRNENEERRDQKSQFQSFKNNDYSSRLNNRHESSSRHSRDEFRDGRDRDREWSSRGSDSRMSRDRNTPIVNPRSGFKKERKFESPYDAGKKIFSV</sequence>
<keyword evidence="6" id="KW-1185">Reference proteome</keyword>
<dbReference type="Gene3D" id="1.25.40.10">
    <property type="entry name" value="Tetratricopeptide repeat domain"/>
    <property type="match status" value="2"/>
</dbReference>
<name>A0A9N9FAT3_9GLOM</name>
<feature type="region of interest" description="Disordered" evidence="4">
    <location>
        <begin position="649"/>
        <end position="782"/>
    </location>
</feature>
<feature type="coiled-coil region" evidence="3">
    <location>
        <begin position="89"/>
        <end position="116"/>
    </location>
</feature>
<dbReference type="Proteomes" id="UP000789342">
    <property type="component" value="Unassembled WGS sequence"/>
</dbReference>
<accession>A0A9N9FAT3</accession>
<dbReference type="PANTHER" id="PTHR47936">
    <property type="entry name" value="PPR_LONG DOMAIN-CONTAINING PROTEIN"/>
    <property type="match status" value="1"/>
</dbReference>
<evidence type="ECO:0000256" key="3">
    <source>
        <dbReference type="SAM" id="Coils"/>
    </source>
</evidence>
<feature type="compositionally biased region" description="Polar residues" evidence="4">
    <location>
        <begin position="700"/>
        <end position="710"/>
    </location>
</feature>
<dbReference type="Pfam" id="PF13041">
    <property type="entry name" value="PPR_2"/>
    <property type="match status" value="1"/>
</dbReference>
<evidence type="ECO:0000256" key="2">
    <source>
        <dbReference type="PROSITE-ProRule" id="PRU00708"/>
    </source>
</evidence>
<feature type="compositionally biased region" description="Basic and acidic residues" evidence="4">
    <location>
        <begin position="716"/>
        <end position="753"/>
    </location>
</feature>
<proteinExistence type="predicted"/>
<evidence type="ECO:0000313" key="5">
    <source>
        <dbReference type="EMBL" id="CAG8521187.1"/>
    </source>
</evidence>
<evidence type="ECO:0000256" key="4">
    <source>
        <dbReference type="SAM" id="MobiDB-lite"/>
    </source>
</evidence>
<dbReference type="PANTHER" id="PTHR47936:SF1">
    <property type="entry name" value="PENTATRICOPEPTIDE REPEAT-CONTAINING PROTEIN GUN1, CHLOROPLASTIC"/>
    <property type="match status" value="1"/>
</dbReference>
<feature type="repeat" description="PPR" evidence="2">
    <location>
        <begin position="135"/>
        <end position="169"/>
    </location>
</feature>
<dbReference type="EMBL" id="CAJVPV010002215">
    <property type="protein sequence ID" value="CAG8521187.1"/>
    <property type="molecule type" value="Genomic_DNA"/>
</dbReference>
<evidence type="ECO:0000256" key="1">
    <source>
        <dbReference type="ARBA" id="ARBA00022737"/>
    </source>
</evidence>
<dbReference type="InterPro" id="IPR002885">
    <property type="entry name" value="PPR_rpt"/>
</dbReference>
<dbReference type="PROSITE" id="PS51375">
    <property type="entry name" value="PPR"/>
    <property type="match status" value="2"/>
</dbReference>
<comment type="caution">
    <text evidence="5">The sequence shown here is derived from an EMBL/GenBank/DDBJ whole genome shotgun (WGS) entry which is preliminary data.</text>
</comment>
<keyword evidence="3" id="KW-0175">Coiled coil</keyword>
<dbReference type="OrthoDB" id="185373at2759"/>
<feature type="repeat" description="PPR" evidence="2">
    <location>
        <begin position="390"/>
        <end position="424"/>
    </location>
</feature>
<feature type="compositionally biased region" description="Basic and acidic residues" evidence="4">
    <location>
        <begin position="763"/>
        <end position="782"/>
    </location>
</feature>
<feature type="region of interest" description="Disordered" evidence="4">
    <location>
        <begin position="574"/>
        <end position="626"/>
    </location>
</feature>
<gene>
    <name evidence="5" type="ORF">AMORRO_LOCUS4213</name>
</gene>
<organism evidence="5 6">
    <name type="scientific">Acaulospora morrowiae</name>
    <dbReference type="NCBI Taxonomy" id="94023"/>
    <lineage>
        <taxon>Eukaryota</taxon>
        <taxon>Fungi</taxon>
        <taxon>Fungi incertae sedis</taxon>
        <taxon>Mucoromycota</taxon>
        <taxon>Glomeromycotina</taxon>
        <taxon>Glomeromycetes</taxon>
        <taxon>Diversisporales</taxon>
        <taxon>Acaulosporaceae</taxon>
        <taxon>Acaulospora</taxon>
    </lineage>
</organism>
<reference evidence="5" key="1">
    <citation type="submission" date="2021-06" db="EMBL/GenBank/DDBJ databases">
        <authorList>
            <person name="Kallberg Y."/>
            <person name="Tangrot J."/>
            <person name="Rosling A."/>
        </authorList>
    </citation>
    <scope>NUCLEOTIDE SEQUENCE</scope>
    <source>
        <strain evidence="5">CL551</strain>
    </source>
</reference>
<dbReference type="InterPro" id="IPR011990">
    <property type="entry name" value="TPR-like_helical_dom_sf"/>
</dbReference>
<keyword evidence="1" id="KW-0677">Repeat</keyword>
<feature type="compositionally biased region" description="Basic and acidic residues" evidence="4">
    <location>
        <begin position="649"/>
        <end position="699"/>
    </location>
</feature>
<evidence type="ECO:0000313" key="6">
    <source>
        <dbReference type="Proteomes" id="UP000789342"/>
    </source>
</evidence>
<dbReference type="AlphaFoldDB" id="A0A9N9FAT3"/>